<reference evidence="3 4" key="1">
    <citation type="journal article" date="2019" name="Nat. Ecol. Evol.">
        <title>Megaphylogeny resolves global patterns of mushroom evolution.</title>
        <authorList>
            <person name="Varga T."/>
            <person name="Krizsan K."/>
            <person name="Foldi C."/>
            <person name="Dima B."/>
            <person name="Sanchez-Garcia M."/>
            <person name="Sanchez-Ramirez S."/>
            <person name="Szollosi G.J."/>
            <person name="Szarkandi J.G."/>
            <person name="Papp V."/>
            <person name="Albert L."/>
            <person name="Andreopoulos W."/>
            <person name="Angelini C."/>
            <person name="Antonin V."/>
            <person name="Barry K.W."/>
            <person name="Bougher N.L."/>
            <person name="Buchanan P."/>
            <person name="Buyck B."/>
            <person name="Bense V."/>
            <person name="Catcheside P."/>
            <person name="Chovatia M."/>
            <person name="Cooper J."/>
            <person name="Damon W."/>
            <person name="Desjardin D."/>
            <person name="Finy P."/>
            <person name="Geml J."/>
            <person name="Haridas S."/>
            <person name="Hughes K."/>
            <person name="Justo A."/>
            <person name="Karasinski D."/>
            <person name="Kautmanova I."/>
            <person name="Kiss B."/>
            <person name="Kocsube S."/>
            <person name="Kotiranta H."/>
            <person name="LaButti K.M."/>
            <person name="Lechner B.E."/>
            <person name="Liimatainen K."/>
            <person name="Lipzen A."/>
            <person name="Lukacs Z."/>
            <person name="Mihaltcheva S."/>
            <person name="Morgado L.N."/>
            <person name="Niskanen T."/>
            <person name="Noordeloos M.E."/>
            <person name="Ohm R.A."/>
            <person name="Ortiz-Santana B."/>
            <person name="Ovrebo C."/>
            <person name="Racz N."/>
            <person name="Riley R."/>
            <person name="Savchenko A."/>
            <person name="Shiryaev A."/>
            <person name="Soop K."/>
            <person name="Spirin V."/>
            <person name="Szebenyi C."/>
            <person name="Tomsovsky M."/>
            <person name="Tulloss R.E."/>
            <person name="Uehling J."/>
            <person name="Grigoriev I.V."/>
            <person name="Vagvolgyi C."/>
            <person name="Papp T."/>
            <person name="Martin F.M."/>
            <person name="Miettinen O."/>
            <person name="Hibbett D.S."/>
            <person name="Nagy L.G."/>
        </authorList>
    </citation>
    <scope>NUCLEOTIDE SEQUENCE [LARGE SCALE GENOMIC DNA]</scope>
    <source>
        <strain evidence="3 4">CBS 121175</strain>
    </source>
</reference>
<feature type="domain" description="Glycan binding protein Y3-like" evidence="2">
    <location>
        <begin position="39"/>
        <end position="132"/>
    </location>
</feature>
<dbReference type="Pfam" id="PF22803">
    <property type="entry name" value="GBD_Y3"/>
    <property type="match status" value="1"/>
</dbReference>
<keyword evidence="4" id="KW-1185">Reference proteome</keyword>
<evidence type="ECO:0000313" key="3">
    <source>
        <dbReference type="EMBL" id="TFK20473.1"/>
    </source>
</evidence>
<feature type="signal peptide" evidence="1">
    <location>
        <begin position="1"/>
        <end position="24"/>
    </location>
</feature>
<proteinExistence type="predicted"/>
<accession>A0A5C3KKP3</accession>
<evidence type="ECO:0000256" key="1">
    <source>
        <dbReference type="SAM" id="SignalP"/>
    </source>
</evidence>
<organism evidence="3 4">
    <name type="scientific">Coprinopsis marcescibilis</name>
    <name type="common">Agaric fungus</name>
    <name type="synonym">Psathyrella marcescibilis</name>
    <dbReference type="NCBI Taxonomy" id="230819"/>
    <lineage>
        <taxon>Eukaryota</taxon>
        <taxon>Fungi</taxon>
        <taxon>Dikarya</taxon>
        <taxon>Basidiomycota</taxon>
        <taxon>Agaricomycotina</taxon>
        <taxon>Agaricomycetes</taxon>
        <taxon>Agaricomycetidae</taxon>
        <taxon>Agaricales</taxon>
        <taxon>Agaricineae</taxon>
        <taxon>Psathyrellaceae</taxon>
        <taxon>Coprinopsis</taxon>
    </lineage>
</organism>
<dbReference type="InterPro" id="IPR054443">
    <property type="entry name" value="Y3-like_dom"/>
</dbReference>
<dbReference type="Proteomes" id="UP000307440">
    <property type="component" value="Unassembled WGS sequence"/>
</dbReference>
<dbReference type="OrthoDB" id="2825146at2759"/>
<name>A0A5C3KKP3_COPMA</name>
<evidence type="ECO:0000313" key="4">
    <source>
        <dbReference type="Proteomes" id="UP000307440"/>
    </source>
</evidence>
<evidence type="ECO:0000259" key="2">
    <source>
        <dbReference type="Pfam" id="PF22803"/>
    </source>
</evidence>
<keyword evidence="1" id="KW-0732">Signal</keyword>
<dbReference type="EMBL" id="ML210299">
    <property type="protein sequence ID" value="TFK20473.1"/>
    <property type="molecule type" value="Genomic_DNA"/>
</dbReference>
<feature type="chain" id="PRO_5023123236" description="Glycan binding protein Y3-like domain-containing protein" evidence="1">
    <location>
        <begin position="25"/>
        <end position="142"/>
    </location>
</feature>
<protein>
    <recommendedName>
        <fullName evidence="2">Glycan binding protein Y3-like domain-containing protein</fullName>
    </recommendedName>
</protein>
<dbReference type="AlphaFoldDB" id="A0A5C3KKP3"/>
<gene>
    <name evidence="3" type="ORF">FA15DRAFT_720457</name>
</gene>
<sequence>MLTLTLKKLTALATIAALAATVNGQWAFDCLNNGVAGTCAPFVDSFCDSVGTVSVRPFDNVSRCFNAESGVKCDFTTFYDSPLNSTEAGRPSVDACKQIGRIITSLCPRGGAERVTGVRGFQFYIDANVGPCTSNSVNSNPS</sequence>